<dbReference type="SUPFAM" id="SSF88713">
    <property type="entry name" value="Glycoside hydrolase/deacetylase"/>
    <property type="match status" value="1"/>
</dbReference>
<evidence type="ECO:0000313" key="6">
    <source>
        <dbReference type="EMBL" id="MFD2091068.1"/>
    </source>
</evidence>
<evidence type="ECO:0000313" key="7">
    <source>
        <dbReference type="Proteomes" id="UP001597402"/>
    </source>
</evidence>
<reference evidence="7" key="1">
    <citation type="journal article" date="2019" name="Int. J. Syst. Evol. Microbiol.">
        <title>The Global Catalogue of Microorganisms (GCM) 10K type strain sequencing project: providing services to taxonomists for standard genome sequencing and annotation.</title>
        <authorList>
            <consortium name="The Broad Institute Genomics Platform"/>
            <consortium name="The Broad Institute Genome Sequencing Center for Infectious Disease"/>
            <person name="Wu L."/>
            <person name="Ma J."/>
        </authorList>
    </citation>
    <scope>NUCLEOTIDE SEQUENCE [LARGE SCALE GENOMIC DNA]</scope>
    <source>
        <strain evidence="7">JCM 3338</strain>
    </source>
</reference>
<evidence type="ECO:0000256" key="4">
    <source>
        <dbReference type="ARBA" id="ARBA00022842"/>
    </source>
</evidence>
<dbReference type="RefSeq" id="WP_376872913.1">
    <property type="nucleotide sequence ID" value="NZ_JBHUHP010000004.1"/>
</dbReference>
<dbReference type="PANTHER" id="PTHR31609:SF1">
    <property type="entry name" value="CARBOHYDRATE DEACETYLASE"/>
    <property type="match status" value="1"/>
</dbReference>
<dbReference type="EMBL" id="JBHUHP010000004">
    <property type="protein sequence ID" value="MFD2091068.1"/>
    <property type="molecule type" value="Genomic_DNA"/>
</dbReference>
<dbReference type="Proteomes" id="UP001597402">
    <property type="component" value="Unassembled WGS sequence"/>
</dbReference>
<comment type="caution">
    <text evidence="6">The sequence shown here is derived from an EMBL/GenBank/DDBJ whole genome shotgun (WGS) entry which is preliminary data.</text>
</comment>
<evidence type="ECO:0000256" key="2">
    <source>
        <dbReference type="ARBA" id="ARBA00022723"/>
    </source>
</evidence>
<protein>
    <submittedName>
        <fullName evidence="6">ChbG/HpnK family deacetylase</fullName>
    </submittedName>
</protein>
<comment type="cofactor">
    <cofactor evidence="1">
        <name>Mg(2+)</name>
        <dbReference type="ChEBI" id="CHEBI:18420"/>
    </cofactor>
</comment>
<dbReference type="Gene3D" id="3.20.20.370">
    <property type="entry name" value="Glycoside hydrolase/deacetylase"/>
    <property type="match status" value="1"/>
</dbReference>
<keyword evidence="5" id="KW-0119">Carbohydrate metabolism</keyword>
<evidence type="ECO:0000256" key="1">
    <source>
        <dbReference type="ARBA" id="ARBA00001946"/>
    </source>
</evidence>
<dbReference type="InterPro" id="IPR011330">
    <property type="entry name" value="Glyco_hydro/deAcase_b/a-brl"/>
</dbReference>
<proteinExistence type="predicted"/>
<dbReference type="Pfam" id="PF04794">
    <property type="entry name" value="YdjC"/>
    <property type="match status" value="1"/>
</dbReference>
<organism evidence="6 7">
    <name type="scientific">Blastococcus deserti</name>
    <dbReference type="NCBI Taxonomy" id="2259033"/>
    <lineage>
        <taxon>Bacteria</taxon>
        <taxon>Bacillati</taxon>
        <taxon>Actinomycetota</taxon>
        <taxon>Actinomycetes</taxon>
        <taxon>Geodermatophilales</taxon>
        <taxon>Geodermatophilaceae</taxon>
        <taxon>Blastococcus</taxon>
    </lineage>
</organism>
<dbReference type="PANTHER" id="PTHR31609">
    <property type="entry name" value="YDJC DEACETYLASE FAMILY MEMBER"/>
    <property type="match status" value="1"/>
</dbReference>
<keyword evidence="3" id="KW-0378">Hydrolase</keyword>
<keyword evidence="2" id="KW-0479">Metal-binding</keyword>
<evidence type="ECO:0000256" key="3">
    <source>
        <dbReference type="ARBA" id="ARBA00022801"/>
    </source>
</evidence>
<name>A0ABW4X8A6_9ACTN</name>
<keyword evidence="7" id="KW-1185">Reference proteome</keyword>
<accession>A0ABW4X8A6</accession>
<evidence type="ECO:0000256" key="5">
    <source>
        <dbReference type="ARBA" id="ARBA00023277"/>
    </source>
</evidence>
<keyword evidence="4" id="KW-0460">Magnesium</keyword>
<dbReference type="InterPro" id="IPR006879">
    <property type="entry name" value="YdjC-like"/>
</dbReference>
<gene>
    <name evidence="6" type="ORF">ACFSHS_05715</name>
</gene>
<sequence>MSRLLVVNADDMGLTPGVCRAVRRAHADGVVTSTSVLAVGTAFEQAATAVREAGDLGLGAHLAIVGEDRPLLSAREVPTLVDREGRFPLSYRTVVARGAAGRIDPDDVAREFRAQLQRVRGIGVPVTHLDTHQHTHLWPAVAAVVVQLASEAGIRCVRLPGSRRRGPLGAGVRLLAGRLRRRITGAGLQTTDAYAGLDEAGALDGPRFAAALQQLTDGGAATAEINTHPGEAGDADLARFDWGYRWPDELAMLTAPATRALVERLGWRLGTFADLPGER</sequence>